<organism evidence="1 2">
    <name type="scientific">Candidatus Sulfomarinibacter kjeldsenii</name>
    <dbReference type="NCBI Taxonomy" id="2885994"/>
    <lineage>
        <taxon>Bacteria</taxon>
        <taxon>Pseudomonadati</taxon>
        <taxon>Acidobacteriota</taxon>
        <taxon>Thermoanaerobaculia</taxon>
        <taxon>Thermoanaerobaculales</taxon>
        <taxon>Candidatus Sulfomarinibacteraceae</taxon>
        <taxon>Candidatus Sulfomarinibacter</taxon>
    </lineage>
</organism>
<evidence type="ECO:0000313" key="2">
    <source>
        <dbReference type="Proteomes" id="UP000598633"/>
    </source>
</evidence>
<gene>
    <name evidence="1" type="ORF">IFJ97_04645</name>
</gene>
<feature type="non-terminal residue" evidence="1">
    <location>
        <position position="55"/>
    </location>
</feature>
<dbReference type="AlphaFoldDB" id="A0A8J6Y8U8"/>
<accession>A0A8J6Y8U8</accession>
<dbReference type="Proteomes" id="UP000598633">
    <property type="component" value="Unassembled WGS sequence"/>
</dbReference>
<comment type="caution">
    <text evidence="1">The sequence shown here is derived from an EMBL/GenBank/DDBJ whole genome shotgun (WGS) entry which is preliminary data.</text>
</comment>
<sequence length="55" mass="5841">MKRTTPHFRVRSAAWIMAVALVFGGFAEAGPAVLCIGDDGHTDVEYSLAGCCVLE</sequence>
<reference evidence="1 2" key="1">
    <citation type="submission" date="2020-08" db="EMBL/GenBank/DDBJ databases">
        <title>Acidobacteriota in marine sediments use diverse sulfur dissimilation pathways.</title>
        <authorList>
            <person name="Wasmund K."/>
        </authorList>
    </citation>
    <scope>NUCLEOTIDE SEQUENCE [LARGE SCALE GENOMIC DNA]</scope>
    <source>
        <strain evidence="1">MAG AM3-A</strain>
    </source>
</reference>
<proteinExistence type="predicted"/>
<evidence type="ECO:0000313" key="1">
    <source>
        <dbReference type="EMBL" id="MBD3870629.1"/>
    </source>
</evidence>
<name>A0A8J6Y8U8_9BACT</name>
<protein>
    <submittedName>
        <fullName evidence="1">Uncharacterized protein</fullName>
    </submittedName>
</protein>
<dbReference type="EMBL" id="JACXWA010000073">
    <property type="protein sequence ID" value="MBD3870629.1"/>
    <property type="molecule type" value="Genomic_DNA"/>
</dbReference>